<proteinExistence type="predicted"/>
<sequence length="254" mass="27453">MVETRTAGSIAPAEPAATDTEPRFPVEVEGFSGTLEQLVVRAQRGEVDLDGIAVAEITARFRARMDDAGDQVDLREMADFLSLAARLIALKAARLHPAESAAVEDEEEDPGGDAGRRLSEYRLFKAAAEALLAEAAEEGARSFLSLVAPDVIPLERLRIPPERLAAAFRDVLVRLSEAEPLPIGAMTFSVDDKMDELRVRLRGGELAFEELFATVTTRLEAVACFLALLELLRLGEAVVEQEEPFGPISVRAGG</sequence>
<accession>A0A934K2L0</accession>
<evidence type="ECO:0000256" key="3">
    <source>
        <dbReference type="SAM" id="MobiDB-lite"/>
    </source>
</evidence>
<dbReference type="GO" id="GO:0007059">
    <property type="term" value="P:chromosome segregation"/>
    <property type="evidence" value="ECO:0007669"/>
    <property type="project" value="UniProtKB-KW"/>
</dbReference>
<feature type="region of interest" description="Disordered" evidence="3">
    <location>
        <begin position="1"/>
        <end position="20"/>
    </location>
</feature>
<evidence type="ECO:0000313" key="4">
    <source>
        <dbReference type="EMBL" id="MBJ7594458.1"/>
    </source>
</evidence>
<dbReference type="Pfam" id="PF02616">
    <property type="entry name" value="SMC_ScpA"/>
    <property type="match status" value="1"/>
</dbReference>
<reference evidence="4 5" key="1">
    <citation type="submission" date="2020-10" db="EMBL/GenBank/DDBJ databases">
        <title>Ca. Dormibacterota MAGs.</title>
        <authorList>
            <person name="Montgomery K."/>
        </authorList>
    </citation>
    <scope>NUCLEOTIDE SEQUENCE [LARGE SCALE GENOMIC DNA]</scope>
    <source>
        <strain evidence="4">SC8812_S17_18</strain>
    </source>
</reference>
<dbReference type="Gene3D" id="6.10.250.2410">
    <property type="match status" value="1"/>
</dbReference>
<evidence type="ECO:0000256" key="2">
    <source>
        <dbReference type="ARBA" id="ARBA00044777"/>
    </source>
</evidence>
<dbReference type="InterPro" id="IPR003768">
    <property type="entry name" value="ScpA"/>
</dbReference>
<dbReference type="InterPro" id="IPR023093">
    <property type="entry name" value="ScpA-like_C"/>
</dbReference>
<dbReference type="Proteomes" id="UP000606991">
    <property type="component" value="Unassembled WGS sequence"/>
</dbReference>
<dbReference type="PANTHER" id="PTHR33969:SF2">
    <property type="entry name" value="SEGREGATION AND CONDENSATION PROTEIN A"/>
    <property type="match status" value="1"/>
</dbReference>
<evidence type="ECO:0000313" key="5">
    <source>
        <dbReference type="Proteomes" id="UP000606991"/>
    </source>
</evidence>
<gene>
    <name evidence="4" type="ORF">JF886_06265</name>
</gene>
<dbReference type="AlphaFoldDB" id="A0A934K2L0"/>
<dbReference type="RefSeq" id="WP_337310675.1">
    <property type="nucleotide sequence ID" value="NZ_JAEKNS010000069.1"/>
</dbReference>
<name>A0A934K2L0_9BACT</name>
<dbReference type="PANTHER" id="PTHR33969">
    <property type="entry name" value="SEGREGATION AND CONDENSATION PROTEIN A"/>
    <property type="match status" value="1"/>
</dbReference>
<organism evidence="4 5">
    <name type="scientific">Candidatus Aeolococcus gillhamiae</name>
    <dbReference type="NCBI Taxonomy" id="3127015"/>
    <lineage>
        <taxon>Bacteria</taxon>
        <taxon>Bacillati</taxon>
        <taxon>Candidatus Dormiibacterota</taxon>
        <taxon>Candidatus Dormibacteria</taxon>
        <taxon>Candidatus Aeolococcales</taxon>
        <taxon>Candidatus Aeolococcaceae</taxon>
        <taxon>Candidatus Aeolococcus</taxon>
    </lineage>
</organism>
<dbReference type="EMBL" id="JAEKNS010000069">
    <property type="protein sequence ID" value="MBJ7594458.1"/>
    <property type="molecule type" value="Genomic_DNA"/>
</dbReference>
<keyword evidence="1" id="KW-0159">Chromosome partition</keyword>
<protein>
    <recommendedName>
        <fullName evidence="2">Segregation and condensation protein A</fullName>
    </recommendedName>
</protein>
<comment type="caution">
    <text evidence="4">The sequence shown here is derived from an EMBL/GenBank/DDBJ whole genome shotgun (WGS) entry which is preliminary data.</text>
</comment>
<dbReference type="Gene3D" id="1.10.10.580">
    <property type="entry name" value="Structural maintenance of chromosome 1. Chain E"/>
    <property type="match status" value="1"/>
</dbReference>
<evidence type="ECO:0000256" key="1">
    <source>
        <dbReference type="ARBA" id="ARBA00022829"/>
    </source>
</evidence>